<comment type="caution">
    <text evidence="1">The sequence shown here is derived from an EMBL/GenBank/DDBJ whole genome shotgun (WGS) entry which is preliminary data.</text>
</comment>
<dbReference type="AlphaFoldDB" id="A0A0F9EKT5"/>
<sequence>TGRQQRDRALYALAAEVAKVSVKPLTAKHP</sequence>
<accession>A0A0F9EKT5</accession>
<evidence type="ECO:0000313" key="1">
    <source>
        <dbReference type="EMBL" id="KKL66876.1"/>
    </source>
</evidence>
<proteinExistence type="predicted"/>
<organism evidence="1">
    <name type="scientific">marine sediment metagenome</name>
    <dbReference type="NCBI Taxonomy" id="412755"/>
    <lineage>
        <taxon>unclassified sequences</taxon>
        <taxon>metagenomes</taxon>
        <taxon>ecological metagenomes</taxon>
    </lineage>
</organism>
<feature type="non-terminal residue" evidence="1">
    <location>
        <position position="1"/>
    </location>
</feature>
<dbReference type="EMBL" id="LAZR01027065">
    <property type="protein sequence ID" value="KKL66876.1"/>
    <property type="molecule type" value="Genomic_DNA"/>
</dbReference>
<name>A0A0F9EKT5_9ZZZZ</name>
<reference evidence="1" key="1">
    <citation type="journal article" date="2015" name="Nature">
        <title>Complex archaea that bridge the gap between prokaryotes and eukaryotes.</title>
        <authorList>
            <person name="Spang A."/>
            <person name="Saw J.H."/>
            <person name="Jorgensen S.L."/>
            <person name="Zaremba-Niedzwiedzka K."/>
            <person name="Martijn J."/>
            <person name="Lind A.E."/>
            <person name="van Eijk R."/>
            <person name="Schleper C."/>
            <person name="Guy L."/>
            <person name="Ettema T.J."/>
        </authorList>
    </citation>
    <scope>NUCLEOTIDE SEQUENCE</scope>
</reference>
<protein>
    <submittedName>
        <fullName evidence="1">Uncharacterized protein</fullName>
    </submittedName>
</protein>
<gene>
    <name evidence="1" type="ORF">LCGC14_2140610</name>
</gene>